<dbReference type="InterPro" id="IPR032816">
    <property type="entry name" value="VTT_dom"/>
</dbReference>
<evidence type="ECO:0000256" key="5">
    <source>
        <dbReference type="ARBA" id="ARBA00023136"/>
    </source>
</evidence>
<dbReference type="PANTHER" id="PTHR12677:SF59">
    <property type="entry name" value="GOLGI APPARATUS MEMBRANE PROTEIN TVP38-RELATED"/>
    <property type="match status" value="1"/>
</dbReference>
<dbReference type="STRING" id="1246626.BleG1_1084"/>
<dbReference type="PATRIC" id="fig|1246626.3.peg.1087"/>
<keyword evidence="3 6" id="KW-0812">Transmembrane</keyword>
<dbReference type="PANTHER" id="PTHR12677">
    <property type="entry name" value="GOLGI APPARATUS MEMBRANE PROTEIN TVP38-RELATED"/>
    <property type="match status" value="1"/>
</dbReference>
<evidence type="ECO:0000256" key="2">
    <source>
        <dbReference type="ARBA" id="ARBA00022475"/>
    </source>
</evidence>
<comment type="subcellular location">
    <subcellularLocation>
        <location evidence="1 6">Cell membrane</location>
        <topology evidence="1 6">Multi-pass membrane protein</topology>
    </subcellularLocation>
</comment>
<keyword evidence="4 6" id="KW-1133">Transmembrane helix</keyword>
<keyword evidence="5 6" id="KW-0472">Membrane</keyword>
<feature type="transmembrane region" description="Helical" evidence="6">
    <location>
        <begin position="123"/>
        <end position="144"/>
    </location>
</feature>
<dbReference type="OrthoDB" id="9812980at2"/>
<dbReference type="eggNOG" id="COG0398">
    <property type="taxonomic scope" value="Bacteria"/>
</dbReference>
<evidence type="ECO:0000313" key="8">
    <source>
        <dbReference type="EMBL" id="AIC93687.1"/>
    </source>
</evidence>
<dbReference type="GO" id="GO:0005886">
    <property type="term" value="C:plasma membrane"/>
    <property type="evidence" value="ECO:0007669"/>
    <property type="project" value="UniProtKB-SubCell"/>
</dbReference>
<dbReference type="AlphaFoldDB" id="A0A060LU95"/>
<dbReference type="Pfam" id="PF09335">
    <property type="entry name" value="VTT_dom"/>
    <property type="match status" value="1"/>
</dbReference>
<keyword evidence="9" id="KW-1185">Reference proteome</keyword>
<accession>A0A060LU95</accession>
<protein>
    <recommendedName>
        <fullName evidence="6">TVP38/TMEM64 family membrane protein</fullName>
    </recommendedName>
</protein>
<dbReference type="Proteomes" id="UP000027142">
    <property type="component" value="Chromosome"/>
</dbReference>
<proteinExistence type="inferred from homology"/>
<dbReference type="HOGENOM" id="CLU_038944_8_0_9"/>
<feature type="domain" description="VTT" evidence="7">
    <location>
        <begin position="63"/>
        <end position="173"/>
    </location>
</feature>
<organism evidence="8 9">
    <name type="scientific">Shouchella lehensis G1</name>
    <dbReference type="NCBI Taxonomy" id="1246626"/>
    <lineage>
        <taxon>Bacteria</taxon>
        <taxon>Bacillati</taxon>
        <taxon>Bacillota</taxon>
        <taxon>Bacilli</taxon>
        <taxon>Bacillales</taxon>
        <taxon>Bacillaceae</taxon>
        <taxon>Shouchella</taxon>
    </lineage>
</organism>
<evidence type="ECO:0000256" key="4">
    <source>
        <dbReference type="ARBA" id="ARBA00022989"/>
    </source>
</evidence>
<reference evidence="8 9" key="1">
    <citation type="journal article" date="2014" name="Gene">
        <title>A comparative genomic analysis of the alkalitolerant soil bacterium Bacillus lehensis G1.</title>
        <authorList>
            <person name="Noor Y.M."/>
            <person name="Samsulrizal N.H."/>
            <person name="Jema'on N.A."/>
            <person name="Low K.O."/>
            <person name="Ramli A.N."/>
            <person name="Alias N.I."/>
            <person name="Damis S.I."/>
            <person name="Fuzi S.F."/>
            <person name="Isa M.N."/>
            <person name="Murad A.M."/>
            <person name="Raih M.F."/>
            <person name="Bakar F.D."/>
            <person name="Najimudin N."/>
            <person name="Mahadi N.M."/>
            <person name="Illias R.M."/>
        </authorList>
    </citation>
    <scope>NUCLEOTIDE SEQUENCE [LARGE SCALE GENOMIC DNA]</scope>
    <source>
        <strain evidence="8 9">G1</strain>
    </source>
</reference>
<dbReference type="KEGG" id="ble:BleG1_1084"/>
<evidence type="ECO:0000256" key="3">
    <source>
        <dbReference type="ARBA" id="ARBA00022692"/>
    </source>
</evidence>
<comment type="similarity">
    <text evidence="6">Belongs to the TVP38/TMEM64 family.</text>
</comment>
<dbReference type="EMBL" id="CP003923">
    <property type="protein sequence ID" value="AIC93687.1"/>
    <property type="molecule type" value="Genomic_DNA"/>
</dbReference>
<keyword evidence="2 6" id="KW-1003">Cell membrane</keyword>
<gene>
    <name evidence="8" type="ORF">BleG1_1084</name>
</gene>
<dbReference type="RefSeq" id="WP_038478078.1">
    <property type="nucleotide sequence ID" value="NZ_CP003923.1"/>
</dbReference>
<feature type="transmembrane region" description="Helical" evidence="6">
    <location>
        <begin position="156"/>
        <end position="175"/>
    </location>
</feature>
<feature type="transmembrane region" description="Helical" evidence="6">
    <location>
        <begin position="78"/>
        <end position="103"/>
    </location>
</feature>
<evidence type="ECO:0000256" key="1">
    <source>
        <dbReference type="ARBA" id="ARBA00004651"/>
    </source>
</evidence>
<evidence type="ECO:0000259" key="7">
    <source>
        <dbReference type="Pfam" id="PF09335"/>
    </source>
</evidence>
<name>A0A060LU95_9BACI</name>
<feature type="transmembrane region" description="Helical" evidence="6">
    <location>
        <begin position="45"/>
        <end position="71"/>
    </location>
</feature>
<evidence type="ECO:0000313" key="9">
    <source>
        <dbReference type="Proteomes" id="UP000027142"/>
    </source>
</evidence>
<evidence type="ECO:0000256" key="6">
    <source>
        <dbReference type="RuleBase" id="RU366058"/>
    </source>
</evidence>
<sequence length="215" mass="24109">MIIKIATAILIILSIVLVAQSSWVTELRTGEGLEASELFQQSLPFLLSLSFVLLVVQSILTVIPLALILIFNYILLGFWFAYAWSLGTSIVASLLSFYLYRYWLQHVFQQKVRKNWVQAIEQNGFWVVLTSRLVPVMPSSLINVAAGSSRITVKTFLFATFIGNSLYLMALFLLMEGLIAGGAEWFLLIGVVLLLGTIAVKKKWTKRMKSGVNEQ</sequence>
<feature type="transmembrane region" description="Helical" evidence="6">
    <location>
        <begin position="181"/>
        <end position="200"/>
    </location>
</feature>
<dbReference type="InterPro" id="IPR015414">
    <property type="entry name" value="TMEM64"/>
</dbReference>